<feature type="repeat" description="WD" evidence="3">
    <location>
        <begin position="986"/>
        <end position="1010"/>
    </location>
</feature>
<dbReference type="Pfam" id="PF00400">
    <property type="entry name" value="WD40"/>
    <property type="match status" value="6"/>
</dbReference>
<accession>A0A7W9ULT4</accession>
<dbReference type="SMART" id="SM00320">
    <property type="entry name" value="WD40"/>
    <property type="match status" value="11"/>
</dbReference>
<evidence type="ECO:0000259" key="4">
    <source>
        <dbReference type="Pfam" id="PF20703"/>
    </source>
</evidence>
<protein>
    <submittedName>
        <fullName evidence="5">WD40 repeat protein</fullName>
    </submittedName>
</protein>
<feature type="repeat" description="WD" evidence="3">
    <location>
        <begin position="1022"/>
        <end position="1063"/>
    </location>
</feature>
<dbReference type="InterPro" id="IPR049052">
    <property type="entry name" value="nSTAND1"/>
</dbReference>
<feature type="repeat" description="WD" evidence="3">
    <location>
        <begin position="483"/>
        <end position="524"/>
    </location>
</feature>
<dbReference type="InterPro" id="IPR015943">
    <property type="entry name" value="WD40/YVTN_repeat-like_dom_sf"/>
</dbReference>
<keyword evidence="6" id="KW-1185">Reference proteome</keyword>
<comment type="caution">
    <text evidence="5">The sequence shown here is derived from an EMBL/GenBank/DDBJ whole genome shotgun (WGS) entry which is preliminary data.</text>
</comment>
<dbReference type="PROSITE" id="PS50294">
    <property type="entry name" value="WD_REPEATS_REGION"/>
    <property type="match status" value="4"/>
</dbReference>
<dbReference type="Pfam" id="PF20703">
    <property type="entry name" value="nSTAND1"/>
    <property type="match status" value="1"/>
</dbReference>
<dbReference type="PRINTS" id="PR00320">
    <property type="entry name" value="GPROTEINBRPT"/>
</dbReference>
<dbReference type="InterPro" id="IPR001680">
    <property type="entry name" value="WD40_rpt"/>
</dbReference>
<feature type="domain" description="Novel STAND NTPase 1" evidence="4">
    <location>
        <begin position="2"/>
        <end position="352"/>
    </location>
</feature>
<feature type="repeat" description="WD" evidence="3">
    <location>
        <begin position="582"/>
        <end position="613"/>
    </location>
</feature>
<dbReference type="Gene3D" id="2.130.10.10">
    <property type="entry name" value="YVTN repeat-like/Quinoprotein amine dehydrogenase"/>
    <property type="match status" value="3"/>
</dbReference>
<feature type="repeat" description="WD" evidence="3">
    <location>
        <begin position="754"/>
        <end position="787"/>
    </location>
</feature>
<gene>
    <name evidence="5" type="ORF">BJY24_006795</name>
</gene>
<dbReference type="PANTHER" id="PTHR19879:SF9">
    <property type="entry name" value="TRANSCRIPTION INITIATION FACTOR TFIID SUBUNIT 5"/>
    <property type="match status" value="1"/>
</dbReference>
<evidence type="ECO:0000256" key="1">
    <source>
        <dbReference type="ARBA" id="ARBA00022574"/>
    </source>
</evidence>
<proteinExistence type="predicted"/>
<dbReference type="PROSITE" id="PS00678">
    <property type="entry name" value="WD_REPEATS_1"/>
    <property type="match status" value="2"/>
</dbReference>
<dbReference type="SUPFAM" id="SSF82171">
    <property type="entry name" value="DPP6 N-terminal domain-like"/>
    <property type="match status" value="1"/>
</dbReference>
<reference evidence="5 6" key="1">
    <citation type="submission" date="2020-08" db="EMBL/GenBank/DDBJ databases">
        <title>Sequencing the genomes of 1000 actinobacteria strains.</title>
        <authorList>
            <person name="Klenk H.-P."/>
        </authorList>
    </citation>
    <scope>NUCLEOTIDE SEQUENCE [LARGE SCALE GENOMIC DNA]</scope>
    <source>
        <strain evidence="5 6">DSM 43582</strain>
    </source>
</reference>
<dbReference type="InterPro" id="IPR020472">
    <property type="entry name" value="WD40_PAC1"/>
</dbReference>
<dbReference type="SUPFAM" id="SSF50978">
    <property type="entry name" value="WD40 repeat-like"/>
    <property type="match status" value="1"/>
</dbReference>
<dbReference type="EMBL" id="JACHIT010000002">
    <property type="protein sequence ID" value="MBB5917883.1"/>
    <property type="molecule type" value="Genomic_DNA"/>
</dbReference>
<organism evidence="5 6">
    <name type="scientific">Nocardia transvalensis</name>
    <dbReference type="NCBI Taxonomy" id="37333"/>
    <lineage>
        <taxon>Bacteria</taxon>
        <taxon>Bacillati</taxon>
        <taxon>Actinomycetota</taxon>
        <taxon>Actinomycetes</taxon>
        <taxon>Mycobacteriales</taxon>
        <taxon>Nocardiaceae</taxon>
        <taxon>Nocardia</taxon>
    </lineage>
</organism>
<dbReference type="PANTHER" id="PTHR19879">
    <property type="entry name" value="TRANSCRIPTION INITIATION FACTOR TFIID"/>
    <property type="match status" value="1"/>
</dbReference>
<dbReference type="PROSITE" id="PS50082">
    <property type="entry name" value="WD_REPEATS_2"/>
    <property type="match status" value="5"/>
</dbReference>
<evidence type="ECO:0000256" key="2">
    <source>
        <dbReference type="ARBA" id="ARBA00022737"/>
    </source>
</evidence>
<dbReference type="InterPro" id="IPR036322">
    <property type="entry name" value="WD40_repeat_dom_sf"/>
</dbReference>
<keyword evidence="2" id="KW-0677">Repeat</keyword>
<dbReference type="AlphaFoldDB" id="A0A7W9ULT4"/>
<evidence type="ECO:0000313" key="5">
    <source>
        <dbReference type="EMBL" id="MBB5917883.1"/>
    </source>
</evidence>
<evidence type="ECO:0000256" key="3">
    <source>
        <dbReference type="PROSITE-ProRule" id="PRU00221"/>
    </source>
</evidence>
<sequence>MMLVGASGAGKSSLLQAGVIPALADSAGEWTVAMMTPGVDPVGALLAATGAVGGAGGGSTGGVSVTEALGAWGVGGPRLLVVDQLEELFTLCHDERARDTFLDALEHLAIRGENSPAAVVLAVRADFYARCLDEPVLEDALKHRSYLLGPMRLNELAEAISRPADMAGYKLEPGLEELVISELCGLGGGGDRRGYDPGALPLVSHVMEAVWQRRDGSRLTIDGYRSAGGVLGSVSTTAEKAWGELSEFQQAVGKQVLLGLVAVGDDSRDTRRKVSRAELLRQTVEAADAALDMLARTRLVTLEADSAYLTHEIVLDAWPRLRSWIDEDRVGYLERQRLQSDATDWVAHQRDPSMLYRGARLVTMRGHARNGALGPVAQEFLDASEHARERAQRRSTLRRAGLVLLTVVSVTLAGVALLQSHNASRQRDNAVFNSILAEADRVESSDPSLSAQLTLVADRLRPGDPEVSARLINTQNLPLATPLAGHTGFVHGLAYRSDGRLLASAGSDRTVRLWDVSDRRNPHAVGSPLTGYPAYVRAVAFSSDGSILASLSEQIVVLWNVRDPANPVRLGDPIPVGYPTILRFGQDGRTLVTSGSDHPIVYWDVSEPAHPRMIGSPITPSPKARFYSVALSSDLRRAVLVEDIGPVQLWQVDDLFSNAVLLSRLPERAASAAISPDGNTVAVAADAIVKVWDVHAPSAPQQAAIPIVGGGTTVGTSLEFSGDGKTLVTEQDDRIPTLWDMHDPTHPTAAAPPLAGAEGFVGGVALAPDQRSLATTGQDGVVRIWSLPGGGSENWPRGSLLAARGNTVVVKTGSAAAEVWRIDDPVSAHRIGGLALDPEDPLLRAWISPDQRSVALTSTKRGVTLADISGAAAVRRIEHISDDRGRSVVATAFSSDSTRLAIAGLNGRNAAWIQLWDIADKAHPVPLGDPISADTEYVFDVQFAPGDRYLAASGRGIVEILDVANASVPRPVTRVRSGRADSGAYVSFAADGRTMASTSEDQSVRVWDVSDMAAPAPLGSPLTGHNAYVNAVVFDAAGDLLTSMDTSASVRLWDLSDRRDPRPIRHPAASAGTLSEGRVAFFDNDRYLIATGADGWLRLLSLDPEPSKARICDVTRTVLTPQVWRDHLPDLDYRPPCG</sequence>
<name>A0A7W9ULT4_9NOCA</name>
<dbReference type="InterPro" id="IPR019775">
    <property type="entry name" value="WD40_repeat_CS"/>
</dbReference>
<keyword evidence="1 3" id="KW-0853">WD repeat</keyword>
<evidence type="ECO:0000313" key="6">
    <source>
        <dbReference type="Proteomes" id="UP000540412"/>
    </source>
</evidence>
<dbReference type="Proteomes" id="UP000540412">
    <property type="component" value="Unassembled WGS sequence"/>
</dbReference>